<dbReference type="InterPro" id="IPR050882">
    <property type="entry name" value="Prepilin_peptidase/N-MTase"/>
</dbReference>
<reference evidence="4" key="1">
    <citation type="journal article" date="2024" name="Int. J. Syst. Evol. Microbiol.">
        <title>Brooklawnia propionicigenes sp. nov., a facultatively anaerobic, propionate-producing bacterium isolated from a methanogenic reactor treating waste from cattle farms.</title>
        <authorList>
            <person name="Akita Y."/>
            <person name="Ueki A."/>
            <person name="Tonouchi A."/>
            <person name="Sugawara Y."/>
            <person name="Honma S."/>
            <person name="Kaku N."/>
            <person name="Ueki K."/>
        </authorList>
    </citation>
    <scope>NUCLEOTIDE SEQUENCE</scope>
    <source>
        <strain evidence="4">SH051</strain>
    </source>
</reference>
<accession>A0AAN0K8S3</accession>
<dbReference type="GO" id="GO:0006465">
    <property type="term" value="P:signal peptide processing"/>
    <property type="evidence" value="ECO:0007669"/>
    <property type="project" value="TreeGrafter"/>
</dbReference>
<evidence type="ECO:0000313" key="5">
    <source>
        <dbReference type="Proteomes" id="UP001431656"/>
    </source>
</evidence>
<name>A0AAN0K8S3_9ACTN</name>
<evidence type="ECO:0000256" key="1">
    <source>
        <dbReference type="ARBA" id="ARBA00005801"/>
    </source>
</evidence>
<dbReference type="InterPro" id="IPR000045">
    <property type="entry name" value="Prepilin_IV_endopep_pep"/>
</dbReference>
<keyword evidence="2" id="KW-1133">Transmembrane helix</keyword>
<dbReference type="AlphaFoldDB" id="A0AAN0K8S3"/>
<dbReference type="RefSeq" id="WP_286267366.1">
    <property type="nucleotide sequence ID" value="NZ_AP028056.1"/>
</dbReference>
<dbReference type="Proteomes" id="UP001431656">
    <property type="component" value="Chromosome"/>
</dbReference>
<feature type="domain" description="Prepilin type IV endopeptidase peptidase" evidence="3">
    <location>
        <begin position="83"/>
        <end position="193"/>
    </location>
</feature>
<keyword evidence="2" id="KW-0812">Transmembrane</keyword>
<evidence type="ECO:0000259" key="3">
    <source>
        <dbReference type="Pfam" id="PF01478"/>
    </source>
</evidence>
<feature type="transmembrane region" description="Helical" evidence="2">
    <location>
        <begin position="177"/>
        <end position="198"/>
    </location>
</feature>
<feature type="transmembrane region" description="Helical" evidence="2">
    <location>
        <begin position="6"/>
        <end position="27"/>
    </location>
</feature>
<keyword evidence="2" id="KW-0472">Membrane</keyword>
<organism evidence="4 5">
    <name type="scientific">Brooklawnia propionicigenes</name>
    <dbReference type="NCBI Taxonomy" id="3041175"/>
    <lineage>
        <taxon>Bacteria</taxon>
        <taxon>Bacillati</taxon>
        <taxon>Actinomycetota</taxon>
        <taxon>Actinomycetes</taxon>
        <taxon>Propionibacteriales</taxon>
        <taxon>Propionibacteriaceae</taxon>
        <taxon>Brooklawnia</taxon>
    </lineage>
</organism>
<feature type="transmembrane region" description="Helical" evidence="2">
    <location>
        <begin position="76"/>
        <end position="92"/>
    </location>
</feature>
<dbReference type="PANTHER" id="PTHR30487:SF0">
    <property type="entry name" value="PREPILIN LEADER PEPTIDASE_N-METHYLTRANSFERASE-RELATED"/>
    <property type="match status" value="1"/>
</dbReference>
<proteinExistence type="inferred from homology"/>
<feature type="transmembrane region" description="Helical" evidence="2">
    <location>
        <begin position="104"/>
        <end position="121"/>
    </location>
</feature>
<dbReference type="EMBL" id="AP028056">
    <property type="protein sequence ID" value="BEH01282.1"/>
    <property type="molecule type" value="Genomic_DNA"/>
</dbReference>
<dbReference type="GO" id="GO:0004190">
    <property type="term" value="F:aspartic-type endopeptidase activity"/>
    <property type="evidence" value="ECO:0007669"/>
    <property type="project" value="InterPro"/>
</dbReference>
<dbReference type="KEGG" id="broo:brsh051_05630"/>
<protein>
    <recommendedName>
        <fullName evidence="3">Prepilin type IV endopeptidase peptidase domain-containing protein</fullName>
    </recommendedName>
</protein>
<evidence type="ECO:0000256" key="2">
    <source>
        <dbReference type="SAM" id="Phobius"/>
    </source>
</evidence>
<feature type="transmembrane region" description="Helical" evidence="2">
    <location>
        <begin position="127"/>
        <end position="146"/>
    </location>
</feature>
<gene>
    <name evidence="4" type="ORF">brsh051_05630</name>
</gene>
<feature type="transmembrane region" description="Helical" evidence="2">
    <location>
        <begin position="48"/>
        <end position="70"/>
    </location>
</feature>
<dbReference type="PANTHER" id="PTHR30487">
    <property type="entry name" value="TYPE 4 PREPILIN-LIKE PROTEINS LEADER PEPTIDE-PROCESSING ENZYME"/>
    <property type="match status" value="1"/>
</dbReference>
<keyword evidence="5" id="KW-1185">Reference proteome</keyword>
<dbReference type="GO" id="GO:0005886">
    <property type="term" value="C:plasma membrane"/>
    <property type="evidence" value="ECO:0007669"/>
    <property type="project" value="TreeGrafter"/>
</dbReference>
<dbReference type="Pfam" id="PF01478">
    <property type="entry name" value="Peptidase_A24"/>
    <property type="match status" value="1"/>
</dbReference>
<comment type="similarity">
    <text evidence="1">Belongs to the peptidase A24 family.</text>
</comment>
<sequence>MSAPVTQWLLLSAVAIPLVVAQAIIVATHPEPGDDEPDAHLKPRYADLVRPGGVSVLLVLAVTGCLPIAAAPPAVRPAWVVWTSAVLVLVYVDARTTWLPIRANHFAAACLIAAVAAGLIIDPAGWPAAALRAIGGAAAAGGLFWLPWRLSNSLGFGDVRLAAMTGALAALGSVQWWFLAIFAGSVASACWGLITALWRRRHPSPYGRAFPYGPGLWLGPWLAWAWLAATGSIPVAAG</sequence>
<evidence type="ECO:0000313" key="4">
    <source>
        <dbReference type="EMBL" id="BEH01282.1"/>
    </source>
</evidence>